<evidence type="ECO:0000256" key="1">
    <source>
        <dbReference type="PROSITE-ProRule" id="PRU00339"/>
    </source>
</evidence>
<feature type="signal peptide" evidence="2">
    <location>
        <begin position="1"/>
        <end position="21"/>
    </location>
</feature>
<gene>
    <name evidence="3" type="ORF">EYC98_06680</name>
</gene>
<keyword evidence="4" id="KW-1185">Reference proteome</keyword>
<keyword evidence="1" id="KW-0802">TPR repeat</keyword>
<dbReference type="SUPFAM" id="SSF48452">
    <property type="entry name" value="TPR-like"/>
    <property type="match status" value="2"/>
</dbReference>
<accession>A0ABT3TE16</accession>
<feature type="repeat" description="TPR" evidence="1">
    <location>
        <begin position="71"/>
        <end position="104"/>
    </location>
</feature>
<reference evidence="3" key="1">
    <citation type="submission" date="2019-02" db="EMBL/GenBank/DDBJ databases">
        <authorList>
            <person name="Li S.-H."/>
        </authorList>
    </citation>
    <scope>NUCLEOTIDE SEQUENCE</scope>
    <source>
        <strain evidence="3">IMCC14734</strain>
    </source>
</reference>
<sequence length="415" mass="46660">MPVAKAAAICLWVLIWLIPQAAVAEKSSGMTKATYDRIAAVQELFEEDEWDTAIEKLEAITTGRVSSYERAHAFNMLGFAWYQLDNLDRAMESYRSALAQEDIPVSQTRWLLTTISQVALMAEDYVAAERYAMDLVELKYELPPEAASWVVLAQARIGQENYAGALSPMLTAIATERDAGNKPREEWLLLLSSIYYMDESFEPMRDVLYELVALYPKEKYLINLAALHGELGDSEKQLALVEALLDDEGLQRSQHRLSLVNLFFANGLPYKAAKLLQQEIDSERIEANKRNLELLSQAWYMSGEKDRAIPPLEQAAAISKEGELHMRVARLYMDDYNWQGAEIAAQKAVDISSGEQLGEALLLLGMAMVNAKNLEPAKPVLARAAEHENVAEWASQWLNFVATEQRRIAAMQAMH</sequence>
<dbReference type="RefSeq" id="WP_279244535.1">
    <property type="nucleotide sequence ID" value="NZ_SHNN01000001.1"/>
</dbReference>
<evidence type="ECO:0000313" key="4">
    <source>
        <dbReference type="Proteomes" id="UP001143362"/>
    </source>
</evidence>
<evidence type="ECO:0000313" key="3">
    <source>
        <dbReference type="EMBL" id="MCX2980558.1"/>
    </source>
</evidence>
<dbReference type="Gene3D" id="1.25.40.10">
    <property type="entry name" value="Tetratricopeptide repeat domain"/>
    <property type="match status" value="2"/>
</dbReference>
<dbReference type="SMART" id="SM00028">
    <property type="entry name" value="TPR"/>
    <property type="match status" value="2"/>
</dbReference>
<dbReference type="Proteomes" id="UP001143362">
    <property type="component" value="Unassembled WGS sequence"/>
</dbReference>
<name>A0ABT3TE16_9GAMM</name>
<dbReference type="InterPro" id="IPR019734">
    <property type="entry name" value="TPR_rpt"/>
</dbReference>
<comment type="caution">
    <text evidence="3">The sequence shown here is derived from an EMBL/GenBank/DDBJ whole genome shotgun (WGS) entry which is preliminary data.</text>
</comment>
<dbReference type="PROSITE" id="PS50005">
    <property type="entry name" value="TPR"/>
    <property type="match status" value="1"/>
</dbReference>
<proteinExistence type="predicted"/>
<dbReference type="EMBL" id="SHNN01000001">
    <property type="protein sequence ID" value="MCX2980558.1"/>
    <property type="molecule type" value="Genomic_DNA"/>
</dbReference>
<dbReference type="InterPro" id="IPR011990">
    <property type="entry name" value="TPR-like_helical_dom_sf"/>
</dbReference>
<organism evidence="3 4">
    <name type="scientific">Candidatus Litorirhabdus singularis</name>
    <dbReference type="NCBI Taxonomy" id="2518993"/>
    <lineage>
        <taxon>Bacteria</taxon>
        <taxon>Pseudomonadati</taxon>
        <taxon>Pseudomonadota</taxon>
        <taxon>Gammaproteobacteria</taxon>
        <taxon>Cellvibrionales</taxon>
        <taxon>Halieaceae</taxon>
        <taxon>Candidatus Litorirhabdus</taxon>
    </lineage>
</organism>
<evidence type="ECO:0000256" key="2">
    <source>
        <dbReference type="SAM" id="SignalP"/>
    </source>
</evidence>
<evidence type="ECO:0008006" key="5">
    <source>
        <dbReference type="Google" id="ProtNLM"/>
    </source>
</evidence>
<keyword evidence="2" id="KW-0732">Signal</keyword>
<protein>
    <recommendedName>
        <fullName evidence="5">Tetratricopeptide repeat protein</fullName>
    </recommendedName>
</protein>
<feature type="chain" id="PRO_5047019248" description="Tetratricopeptide repeat protein" evidence="2">
    <location>
        <begin position="22"/>
        <end position="415"/>
    </location>
</feature>